<feature type="chain" id="PRO_5045720194" evidence="2">
    <location>
        <begin position="21"/>
        <end position="177"/>
    </location>
</feature>
<comment type="caution">
    <text evidence="3">The sequence shown here is derived from an EMBL/GenBank/DDBJ whole genome shotgun (WGS) entry which is preliminary data.</text>
</comment>
<gene>
    <name evidence="3" type="ORF">LZ519_09170</name>
</gene>
<keyword evidence="3" id="KW-0645">Protease</keyword>
<dbReference type="PROSITE" id="PS00141">
    <property type="entry name" value="ASP_PROTEASE"/>
    <property type="match status" value="1"/>
</dbReference>
<dbReference type="InterPro" id="IPR011969">
    <property type="entry name" value="Clan_AA_Asp_peptidase_C"/>
</dbReference>
<evidence type="ECO:0000256" key="1">
    <source>
        <dbReference type="SAM" id="MobiDB-lite"/>
    </source>
</evidence>
<dbReference type="InterPro" id="IPR034122">
    <property type="entry name" value="Retropepsin-like_bacterial"/>
</dbReference>
<evidence type="ECO:0000256" key="2">
    <source>
        <dbReference type="SAM" id="SignalP"/>
    </source>
</evidence>
<dbReference type="NCBIfam" id="TIGR02281">
    <property type="entry name" value="clan_AA_DTGA"/>
    <property type="match status" value="1"/>
</dbReference>
<sequence length="177" mass="18714">MGRTWLFTVFLFGAIMSCVANLPSGGSHRIARETVASDTRLSHTDSSGDESSDESYGGNAVTLDRHWDGYFYADAEVNGQRIHFLVDTGASVIALSRDDARRAGIATSIGMPGVVGEGASGDVHGEVAMLDRVSLGSTTARDMQAIVLDGGSQSLLGQSFLSKFASVEIHGDRMVLE</sequence>
<dbReference type="RefSeq" id="WP_249868375.1">
    <property type="nucleotide sequence ID" value="NZ_JAMGBC010000001.1"/>
</dbReference>
<feature type="signal peptide" evidence="2">
    <location>
        <begin position="1"/>
        <end position="20"/>
    </location>
</feature>
<keyword evidence="4" id="KW-1185">Reference proteome</keyword>
<dbReference type="InterPro" id="IPR001969">
    <property type="entry name" value="Aspartic_peptidase_AS"/>
</dbReference>
<evidence type="ECO:0000313" key="4">
    <source>
        <dbReference type="Proteomes" id="UP001165343"/>
    </source>
</evidence>
<dbReference type="CDD" id="cd05483">
    <property type="entry name" value="retropepsin_like_bacteria"/>
    <property type="match status" value="1"/>
</dbReference>
<reference evidence="3" key="1">
    <citation type="submission" date="2022-05" db="EMBL/GenBank/DDBJ databases">
        <authorList>
            <person name="Jo J.-H."/>
            <person name="Im W.-T."/>
        </authorList>
    </citation>
    <scope>NUCLEOTIDE SEQUENCE</scope>
    <source>
        <strain evidence="3">RG327</strain>
    </source>
</reference>
<feature type="region of interest" description="Disordered" evidence="1">
    <location>
        <begin position="35"/>
        <end position="58"/>
    </location>
</feature>
<dbReference type="PROSITE" id="PS51257">
    <property type="entry name" value="PROKAR_LIPOPROTEIN"/>
    <property type="match status" value="1"/>
</dbReference>
<dbReference type="GO" id="GO:0006508">
    <property type="term" value="P:proteolysis"/>
    <property type="evidence" value="ECO:0007669"/>
    <property type="project" value="UniProtKB-KW"/>
</dbReference>
<name>A0ABT0RGT0_9SPHN</name>
<dbReference type="GO" id="GO:0008233">
    <property type="term" value="F:peptidase activity"/>
    <property type="evidence" value="ECO:0007669"/>
    <property type="project" value="UniProtKB-KW"/>
</dbReference>
<dbReference type="EC" id="3.4.23.-" evidence="3"/>
<dbReference type="InterPro" id="IPR021109">
    <property type="entry name" value="Peptidase_aspartic_dom_sf"/>
</dbReference>
<accession>A0ABT0RGT0</accession>
<proteinExistence type="predicted"/>
<dbReference type="Proteomes" id="UP001165343">
    <property type="component" value="Unassembled WGS sequence"/>
</dbReference>
<dbReference type="Pfam" id="PF13975">
    <property type="entry name" value="gag-asp_proteas"/>
    <property type="match status" value="1"/>
</dbReference>
<protein>
    <submittedName>
        <fullName evidence="3">TIGR02281 family clan AA aspartic protease</fullName>
        <ecNumber evidence="3">3.4.23.-</ecNumber>
    </submittedName>
</protein>
<evidence type="ECO:0000313" key="3">
    <source>
        <dbReference type="EMBL" id="MCL6679479.1"/>
    </source>
</evidence>
<keyword evidence="3" id="KW-0378">Hydrolase</keyword>
<dbReference type="SUPFAM" id="SSF50630">
    <property type="entry name" value="Acid proteases"/>
    <property type="match status" value="1"/>
</dbReference>
<organism evidence="3 4">
    <name type="scientific">Sphingomonas anseongensis</name>
    <dbReference type="NCBI Taxonomy" id="2908207"/>
    <lineage>
        <taxon>Bacteria</taxon>
        <taxon>Pseudomonadati</taxon>
        <taxon>Pseudomonadota</taxon>
        <taxon>Alphaproteobacteria</taxon>
        <taxon>Sphingomonadales</taxon>
        <taxon>Sphingomonadaceae</taxon>
        <taxon>Sphingomonas</taxon>
    </lineage>
</organism>
<keyword evidence="2" id="KW-0732">Signal</keyword>
<dbReference type="EMBL" id="JAMGBC010000001">
    <property type="protein sequence ID" value="MCL6679479.1"/>
    <property type="molecule type" value="Genomic_DNA"/>
</dbReference>
<dbReference type="Gene3D" id="2.40.70.10">
    <property type="entry name" value="Acid Proteases"/>
    <property type="match status" value="1"/>
</dbReference>